<dbReference type="Proteomes" id="UP000186736">
    <property type="component" value="Unassembled WGS sequence"/>
</dbReference>
<dbReference type="AlphaFoldDB" id="A0A1Q9QZP7"/>
<organism evidence="1 2">
    <name type="scientific">Pseudomonas putida</name>
    <name type="common">Arthrobacter siderocapsulatus</name>
    <dbReference type="NCBI Taxonomy" id="303"/>
    <lineage>
        <taxon>Bacteria</taxon>
        <taxon>Pseudomonadati</taxon>
        <taxon>Pseudomonadota</taxon>
        <taxon>Gammaproteobacteria</taxon>
        <taxon>Pseudomonadales</taxon>
        <taxon>Pseudomonadaceae</taxon>
        <taxon>Pseudomonas</taxon>
    </lineage>
</organism>
<dbReference type="EMBL" id="MKZO01000044">
    <property type="protein sequence ID" value="OLS60595.1"/>
    <property type="molecule type" value="Genomic_DNA"/>
</dbReference>
<gene>
    <name evidence="1" type="ORF">PSEMO_45680</name>
</gene>
<accession>A0A1Q9QZP7</accession>
<sequence length="195" mass="22020">MPTENRSSNIEIAKILSPFAAVADCYSDAEDDSFEPARDRGQHKDLALTLGQFRAVRALLDHPMACRHEWTDDGEWQLTCTKCGAQENHEPYGWVQTRGPAINQFTQEWDIVQEWEDQGFQYKAMHDHPAPVDAEEVARLRAELADQVALVDWWKDHLAVHLAILFGTSGHTPEEAELSADDIISRAERLAPSKS</sequence>
<comment type="caution">
    <text evidence="1">The sequence shown here is derived from an EMBL/GenBank/DDBJ whole genome shotgun (WGS) entry which is preliminary data.</text>
</comment>
<proteinExistence type="predicted"/>
<dbReference type="OrthoDB" id="7032769at2"/>
<evidence type="ECO:0000313" key="2">
    <source>
        <dbReference type="Proteomes" id="UP000186736"/>
    </source>
</evidence>
<dbReference type="RefSeq" id="WP_075805284.1">
    <property type="nucleotide sequence ID" value="NZ_MKZO01000044.1"/>
</dbReference>
<name>A0A1Q9QZP7_PSEPU</name>
<reference evidence="1 2" key="1">
    <citation type="submission" date="2016-10" db="EMBL/GenBank/DDBJ databases">
        <title>Genome Sequence of Pseudomonas putida GM4FR.</title>
        <authorList>
            <person name="Poehlein A."/>
            <person name="Wemheuer F."/>
            <person name="Hollensteiner J."/>
            <person name="Wemheuer B."/>
        </authorList>
    </citation>
    <scope>NUCLEOTIDE SEQUENCE [LARGE SCALE GENOMIC DNA]</scope>
    <source>
        <strain evidence="1 2">GM4FR</strain>
    </source>
</reference>
<evidence type="ECO:0000313" key="1">
    <source>
        <dbReference type="EMBL" id="OLS60595.1"/>
    </source>
</evidence>
<protein>
    <submittedName>
        <fullName evidence="1">Uncharacterized protein</fullName>
    </submittedName>
</protein>